<proteinExistence type="predicted"/>
<reference evidence="2 3" key="1">
    <citation type="journal article" date="2016" name="Nat. Commun.">
        <title>Thousands of microbial genomes shed light on interconnected biogeochemical processes in an aquifer system.</title>
        <authorList>
            <person name="Anantharaman K."/>
            <person name="Brown C.T."/>
            <person name="Hug L.A."/>
            <person name="Sharon I."/>
            <person name="Castelle C.J."/>
            <person name="Probst A.J."/>
            <person name="Thomas B.C."/>
            <person name="Singh A."/>
            <person name="Wilkins M.J."/>
            <person name="Karaoz U."/>
            <person name="Brodie E.L."/>
            <person name="Williams K.H."/>
            <person name="Hubbard S.S."/>
            <person name="Banfield J.F."/>
        </authorList>
    </citation>
    <scope>NUCLEOTIDE SEQUENCE [LARGE SCALE GENOMIC DNA]</scope>
</reference>
<organism evidence="2 3">
    <name type="scientific">Candidatus Jorgensenbacteria bacterium RIFCSPLOWO2_01_FULL_45_25b</name>
    <dbReference type="NCBI Taxonomy" id="1798471"/>
    <lineage>
        <taxon>Bacteria</taxon>
        <taxon>Candidatus Joergenseniibacteriota</taxon>
    </lineage>
</organism>
<feature type="domain" description="Bacteriophage T5 Orf172 DNA-binding" evidence="1">
    <location>
        <begin position="162"/>
        <end position="237"/>
    </location>
</feature>
<dbReference type="Proteomes" id="UP000176996">
    <property type="component" value="Unassembled WGS sequence"/>
</dbReference>
<accession>A0A1F6BU64</accession>
<dbReference type="SMART" id="SM00974">
    <property type="entry name" value="T5orf172"/>
    <property type="match status" value="1"/>
</dbReference>
<sequence length="240" mass="28616">MLNKQQIIEEIKRTAKENGGKPLGATNFEKETGIRPYDWYKYWTRFSNALKEAGFAPNRGALEILYSHDFLIEKVIEIMRKLKKFPTYHELFFEKNQNKDFPFRSIIKRLGLKQERIKSIIEYSKTEDYKDIIELCEPLLEEDKQNFLADASTQNLGEVYLFKSGKYYKIGKTNDTVRRGSELKIQLPENLDLIHSIKTDDPSGVETYWHKRFEDKRMNGEWFDLNSSDIKSFKRWRKIY</sequence>
<dbReference type="EMBL" id="MFKK01000026">
    <property type="protein sequence ID" value="OGG40450.1"/>
    <property type="molecule type" value="Genomic_DNA"/>
</dbReference>
<evidence type="ECO:0000313" key="2">
    <source>
        <dbReference type="EMBL" id="OGG40450.1"/>
    </source>
</evidence>
<dbReference type="Pfam" id="PF13455">
    <property type="entry name" value="MUG113"/>
    <property type="match status" value="1"/>
</dbReference>
<protein>
    <recommendedName>
        <fullName evidence="1">Bacteriophage T5 Orf172 DNA-binding domain-containing protein</fullName>
    </recommendedName>
</protein>
<dbReference type="AlphaFoldDB" id="A0A1F6BU64"/>
<evidence type="ECO:0000313" key="3">
    <source>
        <dbReference type="Proteomes" id="UP000176996"/>
    </source>
</evidence>
<comment type="caution">
    <text evidence="2">The sequence shown here is derived from an EMBL/GenBank/DDBJ whole genome shotgun (WGS) entry which is preliminary data.</text>
</comment>
<name>A0A1F6BU64_9BACT</name>
<dbReference type="InterPro" id="IPR018306">
    <property type="entry name" value="Phage_T5_Orf172_DNA-bd"/>
</dbReference>
<evidence type="ECO:0000259" key="1">
    <source>
        <dbReference type="SMART" id="SM00974"/>
    </source>
</evidence>
<gene>
    <name evidence="2" type="ORF">A3A21_00630</name>
</gene>